<sequence>MSRSKYFIFIPDGRRKKAVIENILELFVAEFVGTGLLLFLGCMGCAVAPNSYPIVSHYFHALTFGLAVLICVQIIAHISGAHLNPAVTIATVIFGHVKPLIGVVYVVAQFLGATLGFGLIKLLLPDIYVETEYVNNFNVTVTRHGLCTTVPHPQISTFQAPFTSGSMNPARSFGPALLNGEWDRHFIYWVGPILGSVVASYFYKILYHLPNEENNVVEEQNLNEIIEKDGTKQ</sequence>
<name>A0ACB9TEG2_HOLOL</name>
<reference evidence="1" key="1">
    <citation type="submission" date="2022-04" db="EMBL/GenBank/DDBJ databases">
        <title>Chromosome-scale genome assembly of Holotrichia oblita Faldermann.</title>
        <authorList>
            <person name="Rongchong L."/>
        </authorList>
    </citation>
    <scope>NUCLEOTIDE SEQUENCE</scope>
    <source>
        <strain evidence="1">81SQS9</strain>
    </source>
</reference>
<dbReference type="EMBL" id="CM043017">
    <property type="protein sequence ID" value="KAI4465196.1"/>
    <property type="molecule type" value="Genomic_DNA"/>
</dbReference>
<comment type="caution">
    <text evidence="1">The sequence shown here is derived from an EMBL/GenBank/DDBJ whole genome shotgun (WGS) entry which is preliminary data.</text>
</comment>
<accession>A0ACB9TEG2</accession>
<evidence type="ECO:0000313" key="2">
    <source>
        <dbReference type="Proteomes" id="UP001056778"/>
    </source>
</evidence>
<protein>
    <submittedName>
        <fullName evidence="1">Aquaporin transporter</fullName>
    </submittedName>
</protein>
<evidence type="ECO:0000313" key="1">
    <source>
        <dbReference type="EMBL" id="KAI4465196.1"/>
    </source>
</evidence>
<keyword evidence="2" id="KW-1185">Reference proteome</keyword>
<organism evidence="1 2">
    <name type="scientific">Holotrichia oblita</name>
    <name type="common">Chafer beetle</name>
    <dbReference type="NCBI Taxonomy" id="644536"/>
    <lineage>
        <taxon>Eukaryota</taxon>
        <taxon>Metazoa</taxon>
        <taxon>Ecdysozoa</taxon>
        <taxon>Arthropoda</taxon>
        <taxon>Hexapoda</taxon>
        <taxon>Insecta</taxon>
        <taxon>Pterygota</taxon>
        <taxon>Neoptera</taxon>
        <taxon>Endopterygota</taxon>
        <taxon>Coleoptera</taxon>
        <taxon>Polyphaga</taxon>
        <taxon>Scarabaeiformia</taxon>
        <taxon>Scarabaeidae</taxon>
        <taxon>Melolonthinae</taxon>
        <taxon>Holotrichia</taxon>
    </lineage>
</organism>
<gene>
    <name evidence="1" type="ORF">MML48_3g00017951</name>
</gene>
<proteinExistence type="predicted"/>
<dbReference type="Proteomes" id="UP001056778">
    <property type="component" value="Chromosome 3"/>
</dbReference>